<accession>A0A0V0GN92</accession>
<dbReference type="AlphaFoldDB" id="A0A0V0GN92"/>
<protein>
    <submittedName>
        <fullName evidence="1">Putative ovule protein</fullName>
    </submittedName>
</protein>
<reference evidence="1" key="1">
    <citation type="submission" date="2015-12" db="EMBL/GenBank/DDBJ databases">
        <title>Gene expression during late stages of embryo sac development: a critical building block for successful pollen-pistil interactions.</title>
        <authorList>
            <person name="Liu Y."/>
            <person name="Joly V."/>
            <person name="Sabar M."/>
            <person name="Matton D.P."/>
        </authorList>
    </citation>
    <scope>NUCLEOTIDE SEQUENCE</scope>
</reference>
<evidence type="ECO:0000313" key="1">
    <source>
        <dbReference type="EMBL" id="JAP08747.1"/>
    </source>
</evidence>
<dbReference type="EMBL" id="GEDG01036346">
    <property type="protein sequence ID" value="JAP08747.1"/>
    <property type="molecule type" value="Transcribed_RNA"/>
</dbReference>
<organism evidence="1">
    <name type="scientific">Solanum chacoense</name>
    <name type="common">Chaco potato</name>
    <dbReference type="NCBI Taxonomy" id="4108"/>
    <lineage>
        <taxon>Eukaryota</taxon>
        <taxon>Viridiplantae</taxon>
        <taxon>Streptophyta</taxon>
        <taxon>Embryophyta</taxon>
        <taxon>Tracheophyta</taxon>
        <taxon>Spermatophyta</taxon>
        <taxon>Magnoliopsida</taxon>
        <taxon>eudicotyledons</taxon>
        <taxon>Gunneridae</taxon>
        <taxon>Pentapetalae</taxon>
        <taxon>asterids</taxon>
        <taxon>lamiids</taxon>
        <taxon>Solanales</taxon>
        <taxon>Solanaceae</taxon>
        <taxon>Solanoideae</taxon>
        <taxon>Solaneae</taxon>
        <taxon>Solanum</taxon>
    </lineage>
</organism>
<proteinExistence type="predicted"/>
<name>A0A0V0GN92_SOLCH</name>
<sequence length="68" mass="7831">MESQSPLFQIEVHSLLHSSGNLFRRTWVLKVNLSTAFHPQTNGLSRAHYSDLRGYVEGLCNRFQRELG</sequence>